<dbReference type="AlphaFoldDB" id="A0A1R3J0F6"/>
<proteinExistence type="predicted"/>
<dbReference type="EMBL" id="AWWV01009018">
    <property type="protein sequence ID" value="OMO88315.1"/>
    <property type="molecule type" value="Genomic_DNA"/>
</dbReference>
<dbReference type="Proteomes" id="UP000188268">
    <property type="component" value="Unassembled WGS sequence"/>
</dbReference>
<evidence type="ECO:0000313" key="1">
    <source>
        <dbReference type="EMBL" id="OMO88315.1"/>
    </source>
</evidence>
<sequence>MYNRHLQTVNLRYNRHLQDVHHHNIGHKCGRNILENGV</sequence>
<keyword evidence="2" id="KW-1185">Reference proteome</keyword>
<reference evidence="1 2" key="1">
    <citation type="submission" date="2013-09" db="EMBL/GenBank/DDBJ databases">
        <title>Corchorus capsularis genome sequencing.</title>
        <authorList>
            <person name="Alam M."/>
            <person name="Haque M.S."/>
            <person name="Islam M.S."/>
            <person name="Emdad E.M."/>
            <person name="Islam M.M."/>
            <person name="Ahmed B."/>
            <person name="Halim A."/>
            <person name="Hossen Q.M.M."/>
            <person name="Hossain M.Z."/>
            <person name="Ahmed R."/>
            <person name="Khan M.M."/>
            <person name="Islam R."/>
            <person name="Rashid M.M."/>
            <person name="Khan S.A."/>
            <person name="Rahman M.S."/>
            <person name="Alam M."/>
        </authorList>
    </citation>
    <scope>NUCLEOTIDE SEQUENCE [LARGE SCALE GENOMIC DNA]</scope>
    <source>
        <strain evidence="2">cv. CVL-1</strain>
        <tissue evidence="1">Whole seedling</tissue>
    </source>
</reference>
<comment type="caution">
    <text evidence="1">The sequence shown here is derived from an EMBL/GenBank/DDBJ whole genome shotgun (WGS) entry which is preliminary data.</text>
</comment>
<evidence type="ECO:0000313" key="2">
    <source>
        <dbReference type="Proteomes" id="UP000188268"/>
    </source>
</evidence>
<accession>A0A1R3J0F6</accession>
<dbReference type="Gramene" id="OMO88315">
    <property type="protein sequence ID" value="OMO88315"/>
    <property type="gene ID" value="CCACVL1_08472"/>
</dbReference>
<organism evidence="1 2">
    <name type="scientific">Corchorus capsularis</name>
    <name type="common">Jute</name>
    <dbReference type="NCBI Taxonomy" id="210143"/>
    <lineage>
        <taxon>Eukaryota</taxon>
        <taxon>Viridiplantae</taxon>
        <taxon>Streptophyta</taxon>
        <taxon>Embryophyta</taxon>
        <taxon>Tracheophyta</taxon>
        <taxon>Spermatophyta</taxon>
        <taxon>Magnoliopsida</taxon>
        <taxon>eudicotyledons</taxon>
        <taxon>Gunneridae</taxon>
        <taxon>Pentapetalae</taxon>
        <taxon>rosids</taxon>
        <taxon>malvids</taxon>
        <taxon>Malvales</taxon>
        <taxon>Malvaceae</taxon>
        <taxon>Grewioideae</taxon>
        <taxon>Apeibeae</taxon>
        <taxon>Corchorus</taxon>
    </lineage>
</organism>
<protein>
    <submittedName>
        <fullName evidence="1">Uncharacterized protein</fullName>
    </submittedName>
</protein>
<gene>
    <name evidence="1" type="ORF">CCACVL1_08472</name>
</gene>
<name>A0A1R3J0F6_COCAP</name>